<dbReference type="InterPro" id="IPR000683">
    <property type="entry name" value="Gfo/Idh/MocA-like_OxRdtase_N"/>
</dbReference>
<accession>A0ABW2F9M2</accession>
<dbReference type="InterPro" id="IPR050463">
    <property type="entry name" value="Gfo/Idh/MocA_oxidrdct_glycsds"/>
</dbReference>
<keyword evidence="5" id="KW-1185">Reference proteome</keyword>
<reference evidence="5" key="1">
    <citation type="journal article" date="2019" name="Int. J. Syst. Evol. Microbiol.">
        <title>The Global Catalogue of Microorganisms (GCM) 10K type strain sequencing project: providing services to taxonomists for standard genome sequencing and annotation.</title>
        <authorList>
            <consortium name="The Broad Institute Genomics Platform"/>
            <consortium name="The Broad Institute Genome Sequencing Center for Infectious Disease"/>
            <person name="Wu L."/>
            <person name="Ma J."/>
        </authorList>
    </citation>
    <scope>NUCLEOTIDE SEQUENCE [LARGE SCALE GENOMIC DNA]</scope>
    <source>
        <strain evidence="5">KCTC 12907</strain>
    </source>
</reference>
<keyword evidence="1" id="KW-0560">Oxidoreductase</keyword>
<proteinExistence type="predicted"/>
<organism evidence="4 5">
    <name type="scientific">Cohnella cellulosilytica</name>
    <dbReference type="NCBI Taxonomy" id="986710"/>
    <lineage>
        <taxon>Bacteria</taxon>
        <taxon>Bacillati</taxon>
        <taxon>Bacillota</taxon>
        <taxon>Bacilli</taxon>
        <taxon>Bacillales</taxon>
        <taxon>Paenibacillaceae</taxon>
        <taxon>Cohnella</taxon>
    </lineage>
</organism>
<dbReference type="Pfam" id="PF01408">
    <property type="entry name" value="GFO_IDH_MocA"/>
    <property type="match status" value="1"/>
</dbReference>
<name>A0ABW2F9M2_9BACL</name>
<evidence type="ECO:0000313" key="5">
    <source>
        <dbReference type="Proteomes" id="UP001596378"/>
    </source>
</evidence>
<evidence type="ECO:0000256" key="1">
    <source>
        <dbReference type="ARBA" id="ARBA00023002"/>
    </source>
</evidence>
<feature type="domain" description="GFO/IDH/MocA-like oxidoreductase" evidence="3">
    <location>
        <begin position="132"/>
        <end position="251"/>
    </location>
</feature>
<dbReference type="EMBL" id="JBHTAI010000003">
    <property type="protein sequence ID" value="MFC7148212.1"/>
    <property type="molecule type" value="Genomic_DNA"/>
</dbReference>
<dbReference type="Gene3D" id="3.30.360.10">
    <property type="entry name" value="Dihydrodipicolinate Reductase, domain 2"/>
    <property type="match status" value="1"/>
</dbReference>
<dbReference type="SUPFAM" id="SSF55347">
    <property type="entry name" value="Glyceraldehyde-3-phosphate dehydrogenase-like, C-terminal domain"/>
    <property type="match status" value="1"/>
</dbReference>
<evidence type="ECO:0000259" key="3">
    <source>
        <dbReference type="Pfam" id="PF22725"/>
    </source>
</evidence>
<comment type="caution">
    <text evidence="4">The sequence shown here is derived from an EMBL/GenBank/DDBJ whole genome shotgun (WGS) entry which is preliminary data.</text>
</comment>
<dbReference type="PANTHER" id="PTHR43818:SF11">
    <property type="entry name" value="BCDNA.GH03377"/>
    <property type="match status" value="1"/>
</dbReference>
<dbReference type="InterPro" id="IPR055170">
    <property type="entry name" value="GFO_IDH_MocA-like_dom"/>
</dbReference>
<dbReference type="SUPFAM" id="SSF51735">
    <property type="entry name" value="NAD(P)-binding Rossmann-fold domains"/>
    <property type="match status" value="1"/>
</dbReference>
<dbReference type="RefSeq" id="WP_378048775.1">
    <property type="nucleotide sequence ID" value="NZ_JBHMDN010000018.1"/>
</dbReference>
<protein>
    <submittedName>
        <fullName evidence="4">Gfo/Idh/MocA family protein</fullName>
    </submittedName>
</protein>
<dbReference type="Proteomes" id="UP001596378">
    <property type="component" value="Unassembled WGS sequence"/>
</dbReference>
<gene>
    <name evidence="4" type="ORF">ACFQMJ_06635</name>
</gene>
<feature type="domain" description="Gfo/Idh/MocA-like oxidoreductase N-terminal" evidence="2">
    <location>
        <begin position="4"/>
        <end position="120"/>
    </location>
</feature>
<dbReference type="InterPro" id="IPR036291">
    <property type="entry name" value="NAD(P)-bd_dom_sf"/>
</dbReference>
<dbReference type="PANTHER" id="PTHR43818">
    <property type="entry name" value="BCDNA.GH03377"/>
    <property type="match status" value="1"/>
</dbReference>
<sequence>MKKINVALVGLGFGGAFAEIYQCHPNVGSIGLYDASSELTRKTASYYGIEKTYGSFEEILRDESIDAVHLVTPIPLHEEQTVQVLESGKHCACTVPMAISLDGIRRIAEATRKSGKNYMMMETALYTYPFFYVRQMIASGELGTIQFLRGSHYQDMSNWPDYWLGLPPMYYGTHAIGPMVALSGSRIKRVRCVGSGTMEEQLTKRYGNPFPIESAHFEFENGLKGEATRSLFATAREYQEGMFVYGSSQSFEWGFKDSDKPYVTTALPAVDGRRGRGMTVEIAEMPNYHRSLPQEIQRFTVGGNYDPLNPQESLQKGAGAGHHGSHPHLVHEFVSSMIDNRKPWIDETLGGNITAAGICAHESAMNNGDPVTVPLFG</sequence>
<dbReference type="Gene3D" id="3.40.50.720">
    <property type="entry name" value="NAD(P)-binding Rossmann-like Domain"/>
    <property type="match status" value="1"/>
</dbReference>
<dbReference type="Pfam" id="PF22725">
    <property type="entry name" value="GFO_IDH_MocA_C3"/>
    <property type="match status" value="1"/>
</dbReference>
<evidence type="ECO:0000259" key="2">
    <source>
        <dbReference type="Pfam" id="PF01408"/>
    </source>
</evidence>
<evidence type="ECO:0000313" key="4">
    <source>
        <dbReference type="EMBL" id="MFC7148212.1"/>
    </source>
</evidence>